<dbReference type="AlphaFoldDB" id="K8F492"/>
<dbReference type="InterPro" id="IPR023333">
    <property type="entry name" value="Proteasome_suB-type"/>
</dbReference>
<dbReference type="GO" id="GO:0004298">
    <property type="term" value="F:threonine-type endopeptidase activity"/>
    <property type="evidence" value="ECO:0007669"/>
    <property type="project" value="UniProtKB-KW"/>
</dbReference>
<dbReference type="Pfam" id="PF00227">
    <property type="entry name" value="Proteasome"/>
    <property type="match status" value="2"/>
</dbReference>
<keyword evidence="5" id="KW-1133">Transmembrane helix</keyword>
<dbReference type="Gene3D" id="3.60.20.10">
    <property type="entry name" value="Glutamine Phosphoribosylpyrophosphate, subunit 1, domain 1"/>
    <property type="match status" value="1"/>
</dbReference>
<dbReference type="Proteomes" id="UP000198341">
    <property type="component" value="Chromosome 14"/>
</dbReference>
<keyword evidence="7" id="KW-1185">Reference proteome</keyword>
<keyword evidence="5" id="KW-0812">Transmembrane</keyword>
<dbReference type="InterPro" id="IPR029055">
    <property type="entry name" value="Ntn_hydrolases_N"/>
</dbReference>
<feature type="transmembrane region" description="Helical" evidence="5">
    <location>
        <begin position="94"/>
        <end position="117"/>
    </location>
</feature>
<evidence type="ECO:0008006" key="8">
    <source>
        <dbReference type="Google" id="ProtNLM"/>
    </source>
</evidence>
<dbReference type="GeneID" id="19011851"/>
<reference evidence="6 7" key="1">
    <citation type="submission" date="2011-10" db="EMBL/GenBank/DDBJ databases">
        <authorList>
            <person name="Genoscope - CEA"/>
        </authorList>
    </citation>
    <scope>NUCLEOTIDE SEQUENCE [LARGE SCALE GENOMIC DNA]</scope>
    <source>
        <strain evidence="6 7">RCC 1105</strain>
    </source>
</reference>
<evidence type="ECO:0000313" key="7">
    <source>
        <dbReference type="Proteomes" id="UP000198341"/>
    </source>
</evidence>
<keyword evidence="3" id="KW-0378">Hydrolase</keyword>
<dbReference type="EMBL" id="FO082265">
    <property type="protein sequence ID" value="CCO19645.1"/>
    <property type="molecule type" value="Genomic_DNA"/>
</dbReference>
<name>K8F492_9CHLO</name>
<evidence type="ECO:0000256" key="5">
    <source>
        <dbReference type="SAM" id="Phobius"/>
    </source>
</evidence>
<dbReference type="CDD" id="cd03763">
    <property type="entry name" value="proteasome_beta_type_7"/>
    <property type="match status" value="1"/>
</dbReference>
<keyword evidence="4" id="KW-0539">Nucleus</keyword>
<dbReference type="STRING" id="41875.K8F492"/>
<dbReference type="InterPro" id="IPR001353">
    <property type="entry name" value="Proteasome_sua/b"/>
</dbReference>
<evidence type="ECO:0000256" key="2">
    <source>
        <dbReference type="ARBA" id="ARBA00022698"/>
    </source>
</evidence>
<evidence type="ECO:0000256" key="3">
    <source>
        <dbReference type="ARBA" id="ARBA00022801"/>
    </source>
</evidence>
<keyword evidence="2" id="KW-0888">Threonine protease</keyword>
<proteinExistence type="predicted"/>
<evidence type="ECO:0000256" key="4">
    <source>
        <dbReference type="ARBA" id="ARBA00023242"/>
    </source>
</evidence>
<dbReference type="GO" id="GO:0051603">
    <property type="term" value="P:proteolysis involved in protein catabolic process"/>
    <property type="evidence" value="ECO:0007669"/>
    <property type="project" value="InterPro"/>
</dbReference>
<sequence>MQDPDAFDLGGFEFSASSHNAKEGGFTSKLATKTGTTISGVIYADGVVLGADTRSTNGETVADKNCEKIHYIAPNIYCCGAGTAADTEAVTGTYYVYFSIFQLILILKGMVSSALFLHRKSTLRESRVVSAQSILKSHLFKYQGHVGAALVLGGFDIHGPQLFTVYPHGSSDCLPYATMGSGSLAAMSIFESDYKDGMSEDEAKLLVARSIRAGIFNDLGSGSNIDLCVLSRAGTKYLRNFEIPQERTYIRAEGYKFKTGTTVINKRNFQTATSTTTEPKKIL</sequence>
<dbReference type="PANTHER" id="PTHR32194">
    <property type="entry name" value="METALLOPROTEASE TLDD"/>
    <property type="match status" value="1"/>
</dbReference>
<dbReference type="eggNOG" id="KOG0173">
    <property type="taxonomic scope" value="Eukaryota"/>
</dbReference>
<dbReference type="KEGG" id="bpg:Bathy14g02450"/>
<keyword evidence="5" id="KW-0472">Membrane</keyword>
<protein>
    <recommendedName>
        <fullName evidence="8">Proteasome subunit beta</fullName>
    </recommendedName>
</protein>
<dbReference type="RefSeq" id="XP_007509188.1">
    <property type="nucleotide sequence ID" value="XM_007509126.1"/>
</dbReference>
<evidence type="ECO:0000256" key="1">
    <source>
        <dbReference type="ARBA" id="ARBA00022670"/>
    </source>
</evidence>
<evidence type="ECO:0000313" key="6">
    <source>
        <dbReference type="EMBL" id="CCO19645.1"/>
    </source>
</evidence>
<dbReference type="GO" id="GO:0005737">
    <property type="term" value="C:cytoplasm"/>
    <property type="evidence" value="ECO:0007669"/>
    <property type="project" value="TreeGrafter"/>
</dbReference>
<dbReference type="PANTHER" id="PTHR32194:SF4">
    <property type="entry name" value="PROTEASOME SUBUNIT BETA TYPE-7"/>
    <property type="match status" value="1"/>
</dbReference>
<dbReference type="PROSITE" id="PS51476">
    <property type="entry name" value="PROTEASOME_BETA_2"/>
    <property type="match status" value="1"/>
</dbReference>
<gene>
    <name evidence="6" type="ordered locus">Bathy14g02450</name>
</gene>
<organism evidence="6 7">
    <name type="scientific">Bathycoccus prasinos</name>
    <dbReference type="NCBI Taxonomy" id="41875"/>
    <lineage>
        <taxon>Eukaryota</taxon>
        <taxon>Viridiplantae</taxon>
        <taxon>Chlorophyta</taxon>
        <taxon>Mamiellophyceae</taxon>
        <taxon>Mamiellales</taxon>
        <taxon>Bathycoccaceae</taxon>
        <taxon>Bathycoccus</taxon>
    </lineage>
</organism>
<dbReference type="GO" id="GO:0005839">
    <property type="term" value="C:proteasome core complex"/>
    <property type="evidence" value="ECO:0007669"/>
    <property type="project" value="InterPro"/>
</dbReference>
<keyword evidence="1" id="KW-0645">Protease</keyword>
<dbReference type="SUPFAM" id="SSF56235">
    <property type="entry name" value="N-terminal nucleophile aminohydrolases (Ntn hydrolases)"/>
    <property type="match status" value="1"/>
</dbReference>
<accession>K8F492</accession>
<dbReference type="OrthoDB" id="429533at2759"/>